<evidence type="ECO:0000256" key="2">
    <source>
        <dbReference type="ARBA" id="ARBA00008114"/>
    </source>
</evidence>
<protein>
    <submittedName>
        <fullName evidence="11">Cation diffusion facilitator family transporter</fullName>
    </submittedName>
</protein>
<evidence type="ECO:0000313" key="12">
    <source>
        <dbReference type="Proteomes" id="UP001482513"/>
    </source>
</evidence>
<dbReference type="InterPro" id="IPR036837">
    <property type="entry name" value="Cation_efflux_CTD_sf"/>
</dbReference>
<comment type="caution">
    <text evidence="11">The sequence shown here is derived from an EMBL/GenBank/DDBJ whole genome shotgun (WGS) entry which is preliminary data.</text>
</comment>
<evidence type="ECO:0000256" key="5">
    <source>
        <dbReference type="ARBA" id="ARBA00022989"/>
    </source>
</evidence>
<evidence type="ECO:0000256" key="6">
    <source>
        <dbReference type="ARBA" id="ARBA00023136"/>
    </source>
</evidence>
<feature type="transmembrane region" description="Helical" evidence="8">
    <location>
        <begin position="166"/>
        <end position="186"/>
    </location>
</feature>
<evidence type="ECO:0000256" key="4">
    <source>
        <dbReference type="ARBA" id="ARBA00022692"/>
    </source>
</evidence>
<keyword evidence="6 8" id="KW-0472">Membrane</keyword>
<comment type="similarity">
    <text evidence="2">Belongs to the cation diffusion facilitator (CDF) transporter (TC 2.A.4) family.</text>
</comment>
<feature type="transmembrane region" description="Helical" evidence="8">
    <location>
        <begin position="206"/>
        <end position="223"/>
    </location>
</feature>
<evidence type="ECO:0000259" key="10">
    <source>
        <dbReference type="Pfam" id="PF16916"/>
    </source>
</evidence>
<comment type="subcellular location">
    <subcellularLocation>
        <location evidence="1">Membrane</location>
        <topology evidence="1">Multi-pass membrane protein</topology>
    </subcellularLocation>
</comment>
<feature type="transmembrane region" description="Helical" evidence="8">
    <location>
        <begin position="69"/>
        <end position="89"/>
    </location>
</feature>
<dbReference type="SUPFAM" id="SSF161111">
    <property type="entry name" value="Cation efflux protein transmembrane domain-like"/>
    <property type="match status" value="1"/>
</dbReference>
<dbReference type="Gene3D" id="3.30.70.1350">
    <property type="entry name" value="Cation efflux protein, cytoplasmic domain"/>
    <property type="match status" value="1"/>
</dbReference>
<accession>A0ABV0K3S8</accession>
<keyword evidence="12" id="KW-1185">Reference proteome</keyword>
<dbReference type="InterPro" id="IPR027470">
    <property type="entry name" value="Cation_efflux_CTD"/>
</dbReference>
<dbReference type="RefSeq" id="WP_190701394.1">
    <property type="nucleotide sequence ID" value="NZ_JAMPKX010000003.1"/>
</dbReference>
<evidence type="ECO:0000256" key="8">
    <source>
        <dbReference type="SAM" id="Phobius"/>
    </source>
</evidence>
<evidence type="ECO:0000313" key="11">
    <source>
        <dbReference type="EMBL" id="MEP0947135.1"/>
    </source>
</evidence>
<gene>
    <name evidence="11" type="ORF">NC992_09655</name>
</gene>
<dbReference type="Gene3D" id="1.20.1510.10">
    <property type="entry name" value="Cation efflux protein transmembrane domain"/>
    <property type="match status" value="1"/>
</dbReference>
<dbReference type="EMBL" id="JAMPKX010000003">
    <property type="protein sequence ID" value="MEP0947135.1"/>
    <property type="molecule type" value="Genomic_DNA"/>
</dbReference>
<evidence type="ECO:0000259" key="9">
    <source>
        <dbReference type="Pfam" id="PF01545"/>
    </source>
</evidence>
<reference evidence="11 12" key="1">
    <citation type="submission" date="2022-04" db="EMBL/GenBank/DDBJ databases">
        <title>Positive selection, recombination, and allopatry shape intraspecific diversity of widespread and dominant cyanobacteria.</title>
        <authorList>
            <person name="Wei J."/>
            <person name="Shu W."/>
            <person name="Hu C."/>
        </authorList>
    </citation>
    <scope>NUCLEOTIDE SEQUENCE [LARGE SCALE GENOMIC DNA]</scope>
    <source>
        <strain evidence="11 12">DQ-A4</strain>
    </source>
</reference>
<dbReference type="Pfam" id="PF01545">
    <property type="entry name" value="Cation_efflux"/>
    <property type="match status" value="1"/>
</dbReference>
<dbReference type="NCBIfam" id="TIGR01297">
    <property type="entry name" value="CDF"/>
    <property type="match status" value="1"/>
</dbReference>
<feature type="domain" description="Cation efflux protein cytoplasmic" evidence="10">
    <location>
        <begin position="282"/>
        <end position="340"/>
    </location>
</feature>
<keyword evidence="3" id="KW-0813">Transport</keyword>
<dbReference type="InterPro" id="IPR027469">
    <property type="entry name" value="Cation_efflux_TMD_sf"/>
</dbReference>
<evidence type="ECO:0000256" key="7">
    <source>
        <dbReference type="SAM" id="MobiDB-lite"/>
    </source>
</evidence>
<dbReference type="InterPro" id="IPR050291">
    <property type="entry name" value="CDF_Transporter"/>
</dbReference>
<organism evidence="11 12">
    <name type="scientific">Leptolyngbya subtilissima DQ-A4</name>
    <dbReference type="NCBI Taxonomy" id="2933933"/>
    <lineage>
        <taxon>Bacteria</taxon>
        <taxon>Bacillati</taxon>
        <taxon>Cyanobacteriota</taxon>
        <taxon>Cyanophyceae</taxon>
        <taxon>Leptolyngbyales</taxon>
        <taxon>Leptolyngbyaceae</taxon>
        <taxon>Leptolyngbya group</taxon>
        <taxon>Leptolyngbya</taxon>
    </lineage>
</organism>
<dbReference type="InterPro" id="IPR058533">
    <property type="entry name" value="Cation_efflux_TM"/>
</dbReference>
<feature type="compositionally biased region" description="Basic residues" evidence="7">
    <location>
        <begin position="29"/>
        <end position="47"/>
    </location>
</feature>
<keyword evidence="5 8" id="KW-1133">Transmembrane helix</keyword>
<dbReference type="SUPFAM" id="SSF160240">
    <property type="entry name" value="Cation efflux protein cytoplasmic domain-like"/>
    <property type="match status" value="1"/>
</dbReference>
<dbReference type="InterPro" id="IPR002524">
    <property type="entry name" value="Cation_efflux"/>
</dbReference>
<dbReference type="Proteomes" id="UP001482513">
    <property type="component" value="Unassembled WGS sequence"/>
</dbReference>
<keyword evidence="4 8" id="KW-0812">Transmembrane</keyword>
<feature type="transmembrane region" description="Helical" evidence="8">
    <location>
        <begin position="136"/>
        <end position="154"/>
    </location>
</feature>
<sequence length="349" mass="36805">MPNPASPVPNSDAIEGAIALVTPVEPSHHHSHDHHHGHGHSHGHSHTHGAVDPEIAASEQGLWAVKWSFVGLVITAIAQAVVFALSGSVALMADLIHNVGDAMTSVPLGVAFLLARAKPSPRFAYGYGRAEDLAGVAIVAVIFLSALITGYESIERLRHPQPLEHLGALAAAAVIGFIGNEVVALFRLRVGRAINSAALVADGLHARADGLVSLAVLVSALGVGLGYPWADPVMGLVITLVLLRVVWQSTQTVFTRLLDGVEPEMVARLRHEIEHGVEGAAAKVTQVKARWLGHRLYGEVSLAVEPKLSVAAGDAIASHLRIHLHQQMPYLAEVTIQVQPQAPAAAVVE</sequence>
<dbReference type="PANTHER" id="PTHR43840:SF15">
    <property type="entry name" value="MITOCHONDRIAL METAL TRANSPORTER 1-RELATED"/>
    <property type="match status" value="1"/>
</dbReference>
<evidence type="ECO:0000256" key="1">
    <source>
        <dbReference type="ARBA" id="ARBA00004141"/>
    </source>
</evidence>
<feature type="domain" description="Cation efflux protein transmembrane" evidence="9">
    <location>
        <begin position="68"/>
        <end position="251"/>
    </location>
</feature>
<name>A0ABV0K3S8_9CYAN</name>
<proteinExistence type="inferred from homology"/>
<dbReference type="Pfam" id="PF16916">
    <property type="entry name" value="ZT_dimer"/>
    <property type="match status" value="1"/>
</dbReference>
<evidence type="ECO:0000256" key="3">
    <source>
        <dbReference type="ARBA" id="ARBA00022448"/>
    </source>
</evidence>
<feature type="region of interest" description="Disordered" evidence="7">
    <location>
        <begin position="25"/>
        <end position="49"/>
    </location>
</feature>
<dbReference type="PANTHER" id="PTHR43840">
    <property type="entry name" value="MITOCHONDRIAL METAL TRANSPORTER 1-RELATED"/>
    <property type="match status" value="1"/>
</dbReference>